<dbReference type="InterPro" id="IPR025110">
    <property type="entry name" value="AMP-bd_C"/>
</dbReference>
<dbReference type="Pfam" id="PF00550">
    <property type="entry name" value="PP-binding"/>
    <property type="match status" value="1"/>
</dbReference>
<dbReference type="FunFam" id="1.10.1200.10:FF:000016">
    <property type="entry name" value="Non-ribosomal peptide synthase"/>
    <property type="match status" value="1"/>
</dbReference>
<feature type="domain" description="Carrier" evidence="6">
    <location>
        <begin position="527"/>
        <end position="602"/>
    </location>
</feature>
<dbReference type="Gene3D" id="3.30.300.30">
    <property type="match status" value="1"/>
</dbReference>
<dbReference type="InterPro" id="IPR029058">
    <property type="entry name" value="AB_hydrolase_fold"/>
</dbReference>
<dbReference type="SUPFAM" id="SSF51735">
    <property type="entry name" value="NAD(P)-binding Rossmann-fold domains"/>
    <property type="match status" value="1"/>
</dbReference>
<dbReference type="GO" id="GO:0044550">
    <property type="term" value="P:secondary metabolite biosynthetic process"/>
    <property type="evidence" value="ECO:0007669"/>
    <property type="project" value="UniProtKB-ARBA"/>
</dbReference>
<dbReference type="EC" id="2.3.1.85" evidence="1"/>
<dbReference type="InterPro" id="IPR010080">
    <property type="entry name" value="Thioester_reductase-like_dom"/>
</dbReference>
<dbReference type="PANTHER" id="PTHR44845">
    <property type="entry name" value="CARRIER DOMAIN-CONTAINING PROTEIN"/>
    <property type="match status" value="1"/>
</dbReference>
<dbReference type="Gene3D" id="3.40.50.12780">
    <property type="entry name" value="N-terminal domain of ligase-like"/>
    <property type="match status" value="2"/>
</dbReference>
<dbReference type="Proteomes" id="UP000887574">
    <property type="component" value="Unplaced"/>
</dbReference>
<dbReference type="NCBIfam" id="TIGR01746">
    <property type="entry name" value="Thioester-redct"/>
    <property type="match status" value="1"/>
</dbReference>
<evidence type="ECO:0000256" key="2">
    <source>
        <dbReference type="ARBA" id="ARBA00018769"/>
    </source>
</evidence>
<dbReference type="Gene3D" id="3.40.50.1820">
    <property type="entry name" value="alpha/beta hydrolase"/>
    <property type="match status" value="1"/>
</dbReference>
<dbReference type="InterPro" id="IPR000873">
    <property type="entry name" value="AMP-dep_synth/lig_dom"/>
</dbReference>
<dbReference type="GO" id="GO:0072330">
    <property type="term" value="P:monocarboxylic acid biosynthetic process"/>
    <property type="evidence" value="ECO:0007669"/>
    <property type="project" value="UniProtKB-ARBA"/>
</dbReference>
<dbReference type="PROSITE" id="PS50075">
    <property type="entry name" value="CARRIER"/>
    <property type="match status" value="1"/>
</dbReference>
<evidence type="ECO:0000313" key="8">
    <source>
        <dbReference type="WBParaSite" id="jg13293.1"/>
    </source>
</evidence>
<organism evidence="7 8">
    <name type="scientific">Ditylenchus dipsaci</name>
    <dbReference type="NCBI Taxonomy" id="166011"/>
    <lineage>
        <taxon>Eukaryota</taxon>
        <taxon>Metazoa</taxon>
        <taxon>Ecdysozoa</taxon>
        <taxon>Nematoda</taxon>
        <taxon>Chromadorea</taxon>
        <taxon>Rhabditida</taxon>
        <taxon>Tylenchina</taxon>
        <taxon>Tylenchomorpha</taxon>
        <taxon>Sphaerularioidea</taxon>
        <taxon>Anguinidae</taxon>
        <taxon>Anguininae</taxon>
        <taxon>Ditylenchus</taxon>
    </lineage>
</organism>
<dbReference type="InterPro" id="IPR036736">
    <property type="entry name" value="ACP-like_sf"/>
</dbReference>
<evidence type="ECO:0000256" key="3">
    <source>
        <dbReference type="ARBA" id="ARBA00022450"/>
    </source>
</evidence>
<dbReference type="Pfam" id="PF00501">
    <property type="entry name" value="AMP-binding"/>
    <property type="match status" value="2"/>
</dbReference>
<protein>
    <recommendedName>
        <fullName evidence="2">Fatty acid synthase</fullName>
        <ecNumber evidence="1">2.3.1.85</ecNumber>
    </recommendedName>
</protein>
<dbReference type="InterPro" id="IPR045851">
    <property type="entry name" value="AMP-bd_C_sf"/>
</dbReference>
<dbReference type="InterPro" id="IPR009081">
    <property type="entry name" value="PP-bd_ACP"/>
</dbReference>
<dbReference type="AlphaFoldDB" id="A0A915CW55"/>
<dbReference type="InterPro" id="IPR020806">
    <property type="entry name" value="PKS_PP-bd"/>
</dbReference>
<evidence type="ECO:0000256" key="1">
    <source>
        <dbReference type="ARBA" id="ARBA00012873"/>
    </source>
</evidence>
<keyword evidence="4" id="KW-0597">Phosphoprotein</keyword>
<evidence type="ECO:0000259" key="6">
    <source>
        <dbReference type="PROSITE" id="PS50075"/>
    </source>
</evidence>
<dbReference type="Gene3D" id="3.40.50.720">
    <property type="entry name" value="NAD(P)-binding Rossmann-like Domain"/>
    <property type="match status" value="1"/>
</dbReference>
<dbReference type="PANTHER" id="PTHR44845:SF6">
    <property type="entry name" value="BETA-ALANINE-ACTIVATING ENZYME"/>
    <property type="match status" value="1"/>
</dbReference>
<dbReference type="SMART" id="SM00823">
    <property type="entry name" value="PKS_PP"/>
    <property type="match status" value="1"/>
</dbReference>
<proteinExistence type="predicted"/>
<reference evidence="8" key="1">
    <citation type="submission" date="2022-11" db="UniProtKB">
        <authorList>
            <consortium name="WormBaseParasite"/>
        </authorList>
    </citation>
    <scope>IDENTIFICATION</scope>
</reference>
<dbReference type="InterPro" id="IPR006162">
    <property type="entry name" value="Ppantetheine_attach_site"/>
</dbReference>
<dbReference type="InterPro" id="IPR013120">
    <property type="entry name" value="FAR_NAD-bd"/>
</dbReference>
<dbReference type="InterPro" id="IPR042099">
    <property type="entry name" value="ANL_N_sf"/>
</dbReference>
<keyword evidence="3" id="KW-0596">Phosphopantetheine</keyword>
<dbReference type="Pfam" id="PF07993">
    <property type="entry name" value="NAD_binding_4"/>
    <property type="match status" value="2"/>
</dbReference>
<dbReference type="CDD" id="cd05235">
    <property type="entry name" value="SDR_e1"/>
    <property type="match status" value="1"/>
</dbReference>
<comment type="catalytic activity">
    <reaction evidence="5">
        <text>acetyl-CoA + n malonyl-CoA + 2n NADPH + 2n H(+) = a long-chain fatty acid + (n+1) CoA + n CO2 + 2n NADP(+).</text>
        <dbReference type="EC" id="2.3.1.85"/>
    </reaction>
</comment>
<evidence type="ECO:0000256" key="4">
    <source>
        <dbReference type="ARBA" id="ARBA00022553"/>
    </source>
</evidence>
<dbReference type="GO" id="GO:0031177">
    <property type="term" value="F:phosphopantetheine binding"/>
    <property type="evidence" value="ECO:0007669"/>
    <property type="project" value="InterPro"/>
</dbReference>
<keyword evidence="7" id="KW-1185">Reference proteome</keyword>
<dbReference type="SUPFAM" id="SSF47336">
    <property type="entry name" value="ACP-like"/>
    <property type="match status" value="1"/>
</dbReference>
<dbReference type="InterPro" id="IPR036291">
    <property type="entry name" value="NAD(P)-bd_dom_sf"/>
</dbReference>
<dbReference type="GO" id="GO:0004312">
    <property type="term" value="F:fatty acid synthase activity"/>
    <property type="evidence" value="ECO:0007669"/>
    <property type="project" value="UniProtKB-EC"/>
</dbReference>
<evidence type="ECO:0000313" key="7">
    <source>
        <dbReference type="Proteomes" id="UP000887574"/>
    </source>
</evidence>
<name>A0A915CW55_9BILA</name>
<evidence type="ECO:0000256" key="5">
    <source>
        <dbReference type="ARBA" id="ARBA00044883"/>
    </source>
</evidence>
<dbReference type="WBParaSite" id="jg13293.1">
    <property type="protein sequence ID" value="jg13293.1"/>
    <property type="gene ID" value="jg13293"/>
</dbReference>
<accession>A0A915CW55</accession>
<dbReference type="PROSITE" id="PS00012">
    <property type="entry name" value="PHOSPHOPANTETHEINE"/>
    <property type="match status" value="1"/>
</dbReference>
<dbReference type="SUPFAM" id="SSF56801">
    <property type="entry name" value="Acetyl-CoA synthetase-like"/>
    <property type="match status" value="1"/>
</dbReference>
<sequence length="941" mass="106450">MSPQKELDQWNEQGIMNGGCEESLLDMLNTVVTSPQTCNRTVLQSGNSSWTLMQLNLLADKLAKLLVRRFKCEKGGCVAIYMNKQPEYVFSYVAALKCGAAYLPLDISYPESLLNNVINEVTPAVICTTSEHAKRLPADAPVFVFDAEGLWMQQLDNPILSTVQELQLINVVGIACPHRGAVISYKYRFQQYPYQPDDVVACNVFFVWELFRPILQGIKMVIVPDDVIYDPKLLCQFLSVNKVTRMLFTPSLLETVLDTQTEQVLKESFKYFRVVHLCGEVVTCALLTRFMTLFPNVQCVNLYSISETHDVAVADLSDFYARKEERQFAPVGKVIDCVKVFILDNLLKKVPIGVPGEIYVAGPTLASGYINRPELNKNRFVDVPREYQQEAFGKRMYRTGDWGYLLPNSVLEICGRCDTLVRIRGYGVELQAIEATLLKLKYVSSCTVISIGAEGEDKQLAAYMVLRENVSRKILRADLKRRLPFYMVPQFFVFIERMPVLAASSKIDKRALPAVDYARDIVEAEALPQTPTEQRLAKIWAQILHHSTLDIQESFFDLGGHSLLAARLLAKVNEEFGVELTMRELFLAPTVYAMACILDGSERSSPEQILDLDYQVDTHDVKDNVMDLHLRAFWRSTEWDNRFFHSNILLTGVTGFLGSHLLVQLLNSSRARVVCLVRELAGETVDQRLESALNKRGLLTKALQAQLKDRVQVVSADIALVQFGLSEEHYHFLSYDIDVVIHAAAYVNLIYPYQALHGINVLGTRNVLDFCLKNKIKPLHYISTDAVIPAGVVNSKYVAEQLVRRSQSRGLPCIIYRLGNQAASSSAGYWNEQDFIYLMLLSVICTRKAPNVDWTMEMTPVDFSAKLIGELTTTCFCRNVGKTFHITNSQQAPKWSQFVDWLNQFGFIIEKISLDSWIDMIRTSEDNCLQQQKIGASYDQG</sequence>
<dbReference type="Pfam" id="PF13193">
    <property type="entry name" value="AMP-binding_C"/>
    <property type="match status" value="1"/>
</dbReference>